<dbReference type="PANTHER" id="PTHR43537">
    <property type="entry name" value="TRANSCRIPTIONAL REGULATOR, GNTR FAMILY"/>
    <property type="match status" value="1"/>
</dbReference>
<dbReference type="InterPro" id="IPR000524">
    <property type="entry name" value="Tscrpt_reg_HTH_GntR"/>
</dbReference>
<gene>
    <name evidence="5" type="ORF">GCM10009777_37550</name>
</gene>
<dbReference type="PANTHER" id="PTHR43537:SF24">
    <property type="entry name" value="GLUCONATE OPERON TRANSCRIPTIONAL REPRESSOR"/>
    <property type="match status" value="1"/>
</dbReference>
<dbReference type="Gene3D" id="1.10.10.10">
    <property type="entry name" value="Winged helix-like DNA-binding domain superfamily/Winged helix DNA-binding domain"/>
    <property type="match status" value="1"/>
</dbReference>
<keyword evidence="2" id="KW-0238">DNA-binding</keyword>
<dbReference type="PROSITE" id="PS50949">
    <property type="entry name" value="HTH_GNTR"/>
    <property type="match status" value="1"/>
</dbReference>
<evidence type="ECO:0000313" key="6">
    <source>
        <dbReference type="Proteomes" id="UP001500326"/>
    </source>
</evidence>
<evidence type="ECO:0000256" key="3">
    <source>
        <dbReference type="ARBA" id="ARBA00023163"/>
    </source>
</evidence>
<keyword evidence="1" id="KW-0805">Transcription regulation</keyword>
<dbReference type="Pfam" id="PF00392">
    <property type="entry name" value="GntR"/>
    <property type="match status" value="1"/>
</dbReference>
<dbReference type="Pfam" id="PF07729">
    <property type="entry name" value="FCD"/>
    <property type="match status" value="1"/>
</dbReference>
<dbReference type="SUPFAM" id="SSF46785">
    <property type="entry name" value="Winged helix' DNA-binding domain"/>
    <property type="match status" value="1"/>
</dbReference>
<dbReference type="SMART" id="SM00895">
    <property type="entry name" value="FCD"/>
    <property type="match status" value="1"/>
</dbReference>
<name>A0ABP5EFV4_9MICO</name>
<dbReference type="Proteomes" id="UP001500326">
    <property type="component" value="Unassembled WGS sequence"/>
</dbReference>
<evidence type="ECO:0000256" key="2">
    <source>
        <dbReference type="ARBA" id="ARBA00023125"/>
    </source>
</evidence>
<dbReference type="InterPro" id="IPR036390">
    <property type="entry name" value="WH_DNA-bd_sf"/>
</dbReference>
<accession>A0ABP5EFV4</accession>
<dbReference type="SMART" id="SM00345">
    <property type="entry name" value="HTH_GNTR"/>
    <property type="match status" value="1"/>
</dbReference>
<feature type="domain" description="HTH gntR-type" evidence="4">
    <location>
        <begin position="10"/>
        <end position="77"/>
    </location>
</feature>
<keyword evidence="6" id="KW-1185">Reference proteome</keyword>
<dbReference type="InterPro" id="IPR036388">
    <property type="entry name" value="WH-like_DNA-bd_sf"/>
</dbReference>
<reference evidence="6" key="1">
    <citation type="journal article" date="2019" name="Int. J. Syst. Evol. Microbiol.">
        <title>The Global Catalogue of Microorganisms (GCM) 10K type strain sequencing project: providing services to taxonomists for standard genome sequencing and annotation.</title>
        <authorList>
            <consortium name="The Broad Institute Genomics Platform"/>
            <consortium name="The Broad Institute Genome Sequencing Center for Infectious Disease"/>
            <person name="Wu L."/>
            <person name="Ma J."/>
        </authorList>
    </citation>
    <scope>NUCLEOTIDE SEQUENCE [LARGE SCALE GENOMIC DNA]</scope>
    <source>
        <strain evidence="6">JCM 14902</strain>
    </source>
</reference>
<organism evidence="5 6">
    <name type="scientific">Microbacterium pumilum</name>
    <dbReference type="NCBI Taxonomy" id="344165"/>
    <lineage>
        <taxon>Bacteria</taxon>
        <taxon>Bacillati</taxon>
        <taxon>Actinomycetota</taxon>
        <taxon>Actinomycetes</taxon>
        <taxon>Micrococcales</taxon>
        <taxon>Microbacteriaceae</taxon>
        <taxon>Microbacterium</taxon>
    </lineage>
</organism>
<dbReference type="Gene3D" id="1.20.120.530">
    <property type="entry name" value="GntR ligand-binding domain-like"/>
    <property type="match status" value="1"/>
</dbReference>
<dbReference type="InterPro" id="IPR008920">
    <property type="entry name" value="TF_FadR/GntR_C"/>
</dbReference>
<proteinExistence type="predicted"/>
<evidence type="ECO:0000259" key="4">
    <source>
        <dbReference type="PROSITE" id="PS50949"/>
    </source>
</evidence>
<comment type="caution">
    <text evidence="5">The sequence shown here is derived from an EMBL/GenBank/DDBJ whole genome shotgun (WGS) entry which is preliminary data.</text>
</comment>
<evidence type="ECO:0000256" key="1">
    <source>
        <dbReference type="ARBA" id="ARBA00023015"/>
    </source>
</evidence>
<evidence type="ECO:0000313" key="5">
    <source>
        <dbReference type="EMBL" id="GAA1997004.1"/>
    </source>
</evidence>
<dbReference type="SUPFAM" id="SSF48008">
    <property type="entry name" value="GntR ligand-binding domain-like"/>
    <property type="match status" value="1"/>
</dbReference>
<dbReference type="EMBL" id="BAAAOH010000001">
    <property type="protein sequence ID" value="GAA1997004.1"/>
    <property type="molecule type" value="Genomic_DNA"/>
</dbReference>
<dbReference type="InterPro" id="IPR011711">
    <property type="entry name" value="GntR_C"/>
</dbReference>
<protein>
    <submittedName>
        <fullName evidence="5">GntR family transcriptional regulator</fullName>
    </submittedName>
</protein>
<sequence length="234" mass="25921">MSLSSPRTAVQRATSIYEVLRERLVSGEYPQGARISVEEVRAELAVSKQPVMQALRQLSADGLVEIIPQVGSVASIYPVREIADFYDVFAGIEGAAAAAAASRRDDEQLSELREISTRIASLRGHPDPGFRSHHYRNLNRDFHGKIHEMARSQIIVESSRRMWDLSDFLIATAGATQPLAGAIGSRHHDHEEVRNAIEQGDADEAREQMASHIRGTFALIFTEVTNINLGRLPR</sequence>
<keyword evidence="3" id="KW-0804">Transcription</keyword>